<reference evidence="2" key="1">
    <citation type="journal article" date="2023" name="Mol. Phylogenet. Evol.">
        <title>Genome-scale phylogeny and comparative genomics of the fungal order Sordariales.</title>
        <authorList>
            <person name="Hensen N."/>
            <person name="Bonometti L."/>
            <person name="Westerberg I."/>
            <person name="Brannstrom I.O."/>
            <person name="Guillou S."/>
            <person name="Cros-Aarteil S."/>
            <person name="Calhoun S."/>
            <person name="Haridas S."/>
            <person name="Kuo A."/>
            <person name="Mondo S."/>
            <person name="Pangilinan J."/>
            <person name="Riley R."/>
            <person name="LaButti K."/>
            <person name="Andreopoulos B."/>
            <person name="Lipzen A."/>
            <person name="Chen C."/>
            <person name="Yan M."/>
            <person name="Daum C."/>
            <person name="Ng V."/>
            <person name="Clum A."/>
            <person name="Steindorff A."/>
            <person name="Ohm R.A."/>
            <person name="Martin F."/>
            <person name="Silar P."/>
            <person name="Natvig D.O."/>
            <person name="Lalanne C."/>
            <person name="Gautier V."/>
            <person name="Ament-Velasquez S.L."/>
            <person name="Kruys A."/>
            <person name="Hutchinson M.I."/>
            <person name="Powell A.J."/>
            <person name="Barry K."/>
            <person name="Miller A.N."/>
            <person name="Grigoriev I.V."/>
            <person name="Debuchy R."/>
            <person name="Gladieux P."/>
            <person name="Hiltunen Thoren M."/>
            <person name="Johannesson H."/>
        </authorList>
    </citation>
    <scope>NUCLEOTIDE SEQUENCE</scope>
    <source>
        <strain evidence="2">CBS 560.94</strain>
    </source>
</reference>
<keyword evidence="3" id="KW-1185">Reference proteome</keyword>
<evidence type="ECO:0000313" key="2">
    <source>
        <dbReference type="EMBL" id="KAK3347511.1"/>
    </source>
</evidence>
<protein>
    <submittedName>
        <fullName evidence="2">Uncharacterized protein</fullName>
    </submittedName>
</protein>
<dbReference type="RefSeq" id="XP_062682593.1">
    <property type="nucleotide sequence ID" value="XM_062824403.1"/>
</dbReference>
<organism evidence="2 3">
    <name type="scientific">Neurospora tetraspora</name>
    <dbReference type="NCBI Taxonomy" id="94610"/>
    <lineage>
        <taxon>Eukaryota</taxon>
        <taxon>Fungi</taxon>
        <taxon>Dikarya</taxon>
        <taxon>Ascomycota</taxon>
        <taxon>Pezizomycotina</taxon>
        <taxon>Sordariomycetes</taxon>
        <taxon>Sordariomycetidae</taxon>
        <taxon>Sordariales</taxon>
        <taxon>Sordariaceae</taxon>
        <taxon>Neurospora</taxon>
    </lineage>
</organism>
<feature type="region of interest" description="Disordered" evidence="1">
    <location>
        <begin position="30"/>
        <end position="65"/>
    </location>
</feature>
<gene>
    <name evidence="2" type="ORF">B0H65DRAFT_422453</name>
</gene>
<comment type="caution">
    <text evidence="2">The sequence shown here is derived from an EMBL/GenBank/DDBJ whole genome shotgun (WGS) entry which is preliminary data.</text>
</comment>
<dbReference type="GeneID" id="87861557"/>
<reference evidence="2" key="2">
    <citation type="submission" date="2023-06" db="EMBL/GenBank/DDBJ databases">
        <authorList>
            <consortium name="Lawrence Berkeley National Laboratory"/>
            <person name="Haridas S."/>
            <person name="Hensen N."/>
            <person name="Bonometti L."/>
            <person name="Westerberg I."/>
            <person name="Brannstrom I.O."/>
            <person name="Guillou S."/>
            <person name="Cros-Aarteil S."/>
            <person name="Calhoun S."/>
            <person name="Kuo A."/>
            <person name="Mondo S."/>
            <person name="Pangilinan J."/>
            <person name="Riley R."/>
            <person name="Labutti K."/>
            <person name="Andreopoulos B."/>
            <person name="Lipzen A."/>
            <person name="Chen C."/>
            <person name="Yanf M."/>
            <person name="Daum C."/>
            <person name="Ng V."/>
            <person name="Clum A."/>
            <person name="Steindorff A."/>
            <person name="Ohm R."/>
            <person name="Martin F."/>
            <person name="Silar P."/>
            <person name="Natvig D."/>
            <person name="Lalanne C."/>
            <person name="Gautier V."/>
            <person name="Ament-Velasquez S.L."/>
            <person name="Kruys A."/>
            <person name="Hutchinson M.I."/>
            <person name="Powell A.J."/>
            <person name="Barry K."/>
            <person name="Miller A.N."/>
            <person name="Grigoriev I.V."/>
            <person name="Debuchy R."/>
            <person name="Gladieux P."/>
            <person name="Thoren M.H."/>
            <person name="Johannesson H."/>
        </authorList>
    </citation>
    <scope>NUCLEOTIDE SEQUENCE</scope>
    <source>
        <strain evidence="2">CBS 560.94</strain>
    </source>
</reference>
<dbReference type="AlphaFoldDB" id="A0AAE0MSC6"/>
<accession>A0AAE0MSC6</accession>
<evidence type="ECO:0000256" key="1">
    <source>
        <dbReference type="SAM" id="MobiDB-lite"/>
    </source>
</evidence>
<feature type="compositionally biased region" description="Polar residues" evidence="1">
    <location>
        <begin position="40"/>
        <end position="65"/>
    </location>
</feature>
<evidence type="ECO:0000313" key="3">
    <source>
        <dbReference type="Proteomes" id="UP001278500"/>
    </source>
</evidence>
<sequence length="231" mass="26202">MDSTIAVTQRLDRLSIAANAPSRPAEILNEASAPHGPSLSIVNQPVVSSETSTQAPASHTFQRQTATAGITTQDSDDDVIMSDEIITATRNLSLQNRPLHLQNRRALEAHGRQHAEWSRLCNRNRHGTVSIAMINIRARQASQARPRPRPFRQAREEAPRFFRQCAQIENRQTRRAHHHRPQTQTPVNTRVQSNCETGITREEHHRNLVRAQLRYRQQIRLVSAIAARAEH</sequence>
<dbReference type="Proteomes" id="UP001278500">
    <property type="component" value="Unassembled WGS sequence"/>
</dbReference>
<proteinExistence type="predicted"/>
<dbReference type="EMBL" id="JAUEPP010000003">
    <property type="protein sequence ID" value="KAK3347511.1"/>
    <property type="molecule type" value="Genomic_DNA"/>
</dbReference>
<name>A0AAE0MSC6_9PEZI</name>